<evidence type="ECO:0000256" key="12">
    <source>
        <dbReference type="SAM" id="Phobius"/>
    </source>
</evidence>
<feature type="binding site" evidence="11">
    <location>
        <position position="289"/>
    </location>
    <ligand>
        <name>Mg(2+)</name>
        <dbReference type="ChEBI" id="CHEBI:18420"/>
    </ligand>
</feature>
<keyword evidence="6 10" id="KW-0274">FAD</keyword>
<dbReference type="Proteomes" id="UP000823598">
    <property type="component" value="Unassembled WGS sequence"/>
</dbReference>
<evidence type="ECO:0000256" key="2">
    <source>
        <dbReference type="ARBA" id="ARBA00016337"/>
    </source>
</evidence>
<keyword evidence="12" id="KW-1133">Transmembrane helix</keyword>
<dbReference type="SUPFAM" id="SSF143631">
    <property type="entry name" value="ApbE-like"/>
    <property type="match status" value="1"/>
</dbReference>
<dbReference type="PIRSF" id="PIRSF006268">
    <property type="entry name" value="ApbE"/>
    <property type="match status" value="1"/>
</dbReference>
<dbReference type="Gene3D" id="3.10.520.10">
    <property type="entry name" value="ApbE-like domains"/>
    <property type="match status" value="1"/>
</dbReference>
<evidence type="ECO:0000256" key="6">
    <source>
        <dbReference type="ARBA" id="ARBA00022827"/>
    </source>
</evidence>
<comment type="cofactor">
    <cofactor evidence="11">
        <name>Mg(2+)</name>
        <dbReference type="ChEBI" id="CHEBI:18420"/>
    </cofactor>
    <cofactor evidence="11">
        <name>Mn(2+)</name>
        <dbReference type="ChEBI" id="CHEBI:29035"/>
    </cofactor>
    <text evidence="11">Magnesium. Can also use manganese.</text>
</comment>
<evidence type="ECO:0000256" key="5">
    <source>
        <dbReference type="ARBA" id="ARBA00022723"/>
    </source>
</evidence>
<dbReference type="EC" id="2.7.1.180" evidence="1 10"/>
<keyword evidence="12" id="KW-0812">Transmembrane</keyword>
<dbReference type="AlphaFoldDB" id="A0A9D9IPX6"/>
<keyword evidence="12" id="KW-0472">Membrane</keyword>
<dbReference type="PANTHER" id="PTHR30040">
    <property type="entry name" value="THIAMINE BIOSYNTHESIS LIPOPROTEIN APBE"/>
    <property type="match status" value="1"/>
</dbReference>
<keyword evidence="5 10" id="KW-0479">Metal-binding</keyword>
<dbReference type="Pfam" id="PF02424">
    <property type="entry name" value="ApbE"/>
    <property type="match status" value="1"/>
</dbReference>
<feature type="binding site" evidence="11">
    <location>
        <position position="293"/>
    </location>
    <ligand>
        <name>Mg(2+)</name>
        <dbReference type="ChEBI" id="CHEBI:18420"/>
    </ligand>
</feature>
<organism evidence="13 14">
    <name type="scientific">Candidatus Limisoma faecipullorum</name>
    <dbReference type="NCBI Taxonomy" id="2840854"/>
    <lineage>
        <taxon>Bacteria</taxon>
        <taxon>Pseudomonadati</taxon>
        <taxon>Bacteroidota</taxon>
        <taxon>Bacteroidia</taxon>
        <taxon>Bacteroidales</taxon>
        <taxon>Candidatus Limisoma</taxon>
    </lineage>
</organism>
<name>A0A9D9IPX6_9BACT</name>
<evidence type="ECO:0000256" key="4">
    <source>
        <dbReference type="ARBA" id="ARBA00022679"/>
    </source>
</evidence>
<protein>
    <recommendedName>
        <fullName evidence="2 10">FAD:protein FMN transferase</fullName>
        <ecNumber evidence="1 10">2.7.1.180</ecNumber>
    </recommendedName>
    <alternativeName>
        <fullName evidence="8 10">Flavin transferase</fullName>
    </alternativeName>
</protein>
<dbReference type="PANTHER" id="PTHR30040:SF2">
    <property type="entry name" value="FAD:PROTEIN FMN TRANSFERASE"/>
    <property type="match status" value="1"/>
</dbReference>
<dbReference type="GO" id="GO:0046872">
    <property type="term" value="F:metal ion binding"/>
    <property type="evidence" value="ECO:0007669"/>
    <property type="project" value="UniProtKB-UniRule"/>
</dbReference>
<reference evidence="13" key="2">
    <citation type="journal article" date="2021" name="PeerJ">
        <title>Extensive microbial diversity within the chicken gut microbiome revealed by metagenomics and culture.</title>
        <authorList>
            <person name="Gilroy R."/>
            <person name="Ravi A."/>
            <person name="Getino M."/>
            <person name="Pursley I."/>
            <person name="Horton D.L."/>
            <person name="Alikhan N.F."/>
            <person name="Baker D."/>
            <person name="Gharbi K."/>
            <person name="Hall N."/>
            <person name="Watson M."/>
            <person name="Adriaenssens E.M."/>
            <person name="Foster-Nyarko E."/>
            <person name="Jarju S."/>
            <person name="Secka A."/>
            <person name="Antonio M."/>
            <person name="Oren A."/>
            <person name="Chaudhuri R.R."/>
            <person name="La Ragione R."/>
            <person name="Hildebrand F."/>
            <person name="Pallen M.J."/>
        </authorList>
    </citation>
    <scope>NUCLEOTIDE SEQUENCE</scope>
    <source>
        <strain evidence="13">6919</strain>
    </source>
</reference>
<dbReference type="InterPro" id="IPR024932">
    <property type="entry name" value="ApbE"/>
</dbReference>
<keyword evidence="3 10" id="KW-0285">Flavoprotein</keyword>
<comment type="similarity">
    <text evidence="10">Belongs to the ApbE family.</text>
</comment>
<evidence type="ECO:0000256" key="10">
    <source>
        <dbReference type="PIRNR" id="PIRNR006268"/>
    </source>
</evidence>
<feature type="binding site" evidence="11">
    <location>
        <position position="170"/>
    </location>
    <ligand>
        <name>Mg(2+)</name>
        <dbReference type="ChEBI" id="CHEBI:18420"/>
    </ligand>
</feature>
<evidence type="ECO:0000256" key="9">
    <source>
        <dbReference type="ARBA" id="ARBA00048540"/>
    </source>
</evidence>
<feature type="transmembrane region" description="Helical" evidence="12">
    <location>
        <begin position="6"/>
        <end position="26"/>
    </location>
</feature>
<evidence type="ECO:0000256" key="1">
    <source>
        <dbReference type="ARBA" id="ARBA00011955"/>
    </source>
</evidence>
<sequence length="340" mass="37620">MNNSKQTRAIILAIIGVIGIIAVFTIKPERERWINNSGITWNTEYNIKYCHHTNLSDSTISVLRKVELSVSPFNKKSRITAINENRSDTLDVYLSRLYDKSVEINRESGGAFDPTVSPLVNLWGFGYKKTDKPSQQAIDSILAFVGINKTDKKGNVLIKSDDRITFNFSAIAKGMGCDEVGKMLERNGVTDYIVEIGGEITAKGHNPKGQKWRISIDKPINANDTVIHHSAGIIEITDCGIATSGNYRNYHTDSAGNKVAHTINPHTGMPEQSDVLSATVIAPDCMTADAYATTFMVLGLEKSKKLLDKHPEISAMLITSDNGNSFKIWESDNFPKMQQH</sequence>
<comment type="caution">
    <text evidence="13">The sequence shown here is derived from an EMBL/GenBank/DDBJ whole genome shotgun (WGS) entry which is preliminary data.</text>
</comment>
<accession>A0A9D9IPX6</accession>
<dbReference type="GO" id="GO:0016740">
    <property type="term" value="F:transferase activity"/>
    <property type="evidence" value="ECO:0007669"/>
    <property type="project" value="UniProtKB-UniRule"/>
</dbReference>
<evidence type="ECO:0000313" key="13">
    <source>
        <dbReference type="EMBL" id="MBO8476220.1"/>
    </source>
</evidence>
<keyword evidence="7 10" id="KW-0460">Magnesium</keyword>
<evidence type="ECO:0000313" key="14">
    <source>
        <dbReference type="Proteomes" id="UP000823598"/>
    </source>
</evidence>
<comment type="catalytic activity">
    <reaction evidence="9 10">
        <text>L-threonyl-[protein] + FAD = FMN-L-threonyl-[protein] + AMP + H(+)</text>
        <dbReference type="Rhea" id="RHEA:36847"/>
        <dbReference type="Rhea" id="RHEA-COMP:11060"/>
        <dbReference type="Rhea" id="RHEA-COMP:11061"/>
        <dbReference type="ChEBI" id="CHEBI:15378"/>
        <dbReference type="ChEBI" id="CHEBI:30013"/>
        <dbReference type="ChEBI" id="CHEBI:57692"/>
        <dbReference type="ChEBI" id="CHEBI:74257"/>
        <dbReference type="ChEBI" id="CHEBI:456215"/>
        <dbReference type="EC" id="2.7.1.180"/>
    </reaction>
</comment>
<evidence type="ECO:0000256" key="8">
    <source>
        <dbReference type="ARBA" id="ARBA00031306"/>
    </source>
</evidence>
<dbReference type="EMBL" id="JADIMC010000053">
    <property type="protein sequence ID" value="MBO8476220.1"/>
    <property type="molecule type" value="Genomic_DNA"/>
</dbReference>
<gene>
    <name evidence="13" type="ORF">IAB88_04435</name>
</gene>
<evidence type="ECO:0000256" key="11">
    <source>
        <dbReference type="PIRSR" id="PIRSR006268-2"/>
    </source>
</evidence>
<evidence type="ECO:0000256" key="7">
    <source>
        <dbReference type="ARBA" id="ARBA00022842"/>
    </source>
</evidence>
<proteinExistence type="inferred from homology"/>
<evidence type="ECO:0000256" key="3">
    <source>
        <dbReference type="ARBA" id="ARBA00022630"/>
    </source>
</evidence>
<reference evidence="13" key="1">
    <citation type="submission" date="2020-10" db="EMBL/GenBank/DDBJ databases">
        <authorList>
            <person name="Gilroy R."/>
        </authorList>
    </citation>
    <scope>NUCLEOTIDE SEQUENCE</scope>
    <source>
        <strain evidence="13">6919</strain>
    </source>
</reference>
<dbReference type="InterPro" id="IPR003374">
    <property type="entry name" value="ApbE-like_sf"/>
</dbReference>
<keyword evidence="4 10" id="KW-0808">Transferase</keyword>